<feature type="compositionally biased region" description="Low complexity" evidence="1">
    <location>
        <begin position="11"/>
        <end position="24"/>
    </location>
</feature>
<name>A0A974CBR7_XENLA</name>
<feature type="region of interest" description="Disordered" evidence="1">
    <location>
        <begin position="1"/>
        <end position="24"/>
    </location>
</feature>
<organism evidence="2 3">
    <name type="scientific">Xenopus laevis</name>
    <name type="common">African clawed frog</name>
    <dbReference type="NCBI Taxonomy" id="8355"/>
    <lineage>
        <taxon>Eukaryota</taxon>
        <taxon>Metazoa</taxon>
        <taxon>Chordata</taxon>
        <taxon>Craniata</taxon>
        <taxon>Vertebrata</taxon>
        <taxon>Euteleostomi</taxon>
        <taxon>Amphibia</taxon>
        <taxon>Batrachia</taxon>
        <taxon>Anura</taxon>
        <taxon>Pipoidea</taxon>
        <taxon>Pipidae</taxon>
        <taxon>Xenopodinae</taxon>
        <taxon>Xenopus</taxon>
        <taxon>Xenopus</taxon>
    </lineage>
</organism>
<evidence type="ECO:0000313" key="2">
    <source>
        <dbReference type="EMBL" id="OCT70299.1"/>
    </source>
</evidence>
<reference evidence="3" key="1">
    <citation type="journal article" date="2016" name="Nature">
        <title>Genome evolution in the allotetraploid frog Xenopus laevis.</title>
        <authorList>
            <person name="Session A.M."/>
            <person name="Uno Y."/>
            <person name="Kwon T."/>
            <person name="Chapman J.A."/>
            <person name="Toyoda A."/>
            <person name="Takahashi S."/>
            <person name="Fukui A."/>
            <person name="Hikosaka A."/>
            <person name="Suzuki A."/>
            <person name="Kondo M."/>
            <person name="van Heeringen S.J."/>
            <person name="Quigley I."/>
            <person name="Heinz S."/>
            <person name="Ogino H."/>
            <person name="Ochi H."/>
            <person name="Hellsten U."/>
            <person name="Lyons J.B."/>
            <person name="Simakov O."/>
            <person name="Putnam N."/>
            <person name="Stites J."/>
            <person name="Kuroki Y."/>
            <person name="Tanaka T."/>
            <person name="Michiue T."/>
            <person name="Watanabe M."/>
            <person name="Bogdanovic O."/>
            <person name="Lister R."/>
            <person name="Georgiou G."/>
            <person name="Paranjpe S.S."/>
            <person name="van Kruijsbergen I."/>
            <person name="Shu S."/>
            <person name="Carlson J."/>
            <person name="Kinoshita T."/>
            <person name="Ohta Y."/>
            <person name="Mawaribuchi S."/>
            <person name="Jenkins J."/>
            <person name="Grimwood J."/>
            <person name="Schmutz J."/>
            <person name="Mitros T."/>
            <person name="Mozaffari S.V."/>
            <person name="Suzuki Y."/>
            <person name="Haramoto Y."/>
            <person name="Yamamoto T.S."/>
            <person name="Takagi C."/>
            <person name="Heald R."/>
            <person name="Miller K."/>
            <person name="Haudenschild C."/>
            <person name="Kitzman J."/>
            <person name="Nakayama T."/>
            <person name="Izutsu Y."/>
            <person name="Robert J."/>
            <person name="Fortriede J."/>
            <person name="Burns K."/>
            <person name="Lotay V."/>
            <person name="Karimi K."/>
            <person name="Yasuoka Y."/>
            <person name="Dichmann D.S."/>
            <person name="Flajnik M.F."/>
            <person name="Houston D.W."/>
            <person name="Shendure J."/>
            <person name="DuPasquier L."/>
            <person name="Vize P.D."/>
            <person name="Zorn A.M."/>
            <person name="Ito M."/>
            <person name="Marcotte E.M."/>
            <person name="Wallingford J.B."/>
            <person name="Ito Y."/>
            <person name="Asashima M."/>
            <person name="Ueno N."/>
            <person name="Matsuda Y."/>
            <person name="Veenstra G.J."/>
            <person name="Fujiyama A."/>
            <person name="Harland R.M."/>
            <person name="Taira M."/>
            <person name="Rokhsar D.S."/>
        </authorList>
    </citation>
    <scope>NUCLEOTIDE SEQUENCE [LARGE SCALE GENOMIC DNA]</scope>
    <source>
        <strain evidence="3">J</strain>
    </source>
</reference>
<accession>A0A974CBR7</accession>
<dbReference type="AlphaFoldDB" id="A0A974CBR7"/>
<proteinExistence type="predicted"/>
<dbReference type="Proteomes" id="UP000694892">
    <property type="component" value="Chromosome 7S"/>
</dbReference>
<protein>
    <submittedName>
        <fullName evidence="2">Uncharacterized protein</fullName>
    </submittedName>
</protein>
<evidence type="ECO:0000256" key="1">
    <source>
        <dbReference type="SAM" id="MobiDB-lite"/>
    </source>
</evidence>
<gene>
    <name evidence="2" type="ORF">XELAEV_18037222mg</name>
</gene>
<dbReference type="EMBL" id="CM004479">
    <property type="protein sequence ID" value="OCT70299.1"/>
    <property type="molecule type" value="Genomic_DNA"/>
</dbReference>
<sequence length="79" mass="8404">MPSVALVTGNPPAAVTPPSATSSACEPRIPPPPCYNGDPQACRGFVTQCLIQLEYQPSQYSSERAKVVPIPSLLLKPLR</sequence>
<evidence type="ECO:0000313" key="3">
    <source>
        <dbReference type="Proteomes" id="UP000694892"/>
    </source>
</evidence>